<comment type="caution">
    <text evidence="1">The sequence shown here is derived from an EMBL/GenBank/DDBJ whole genome shotgun (WGS) entry which is preliminary data.</text>
</comment>
<sequence>MEWTKGGIKKSVKLFTNVGWRAKLYYKLEEDDGGRQKEKD</sequence>
<organism evidence="1 2">
    <name type="scientific">Senna tora</name>
    <dbReference type="NCBI Taxonomy" id="362788"/>
    <lineage>
        <taxon>Eukaryota</taxon>
        <taxon>Viridiplantae</taxon>
        <taxon>Streptophyta</taxon>
        <taxon>Embryophyta</taxon>
        <taxon>Tracheophyta</taxon>
        <taxon>Spermatophyta</taxon>
        <taxon>Magnoliopsida</taxon>
        <taxon>eudicotyledons</taxon>
        <taxon>Gunneridae</taxon>
        <taxon>Pentapetalae</taxon>
        <taxon>rosids</taxon>
        <taxon>fabids</taxon>
        <taxon>Fabales</taxon>
        <taxon>Fabaceae</taxon>
        <taxon>Caesalpinioideae</taxon>
        <taxon>Cassia clade</taxon>
        <taxon>Senna</taxon>
    </lineage>
</organism>
<protein>
    <submittedName>
        <fullName evidence="1">Uncharacterized protein</fullName>
    </submittedName>
</protein>
<dbReference type="Proteomes" id="UP000634136">
    <property type="component" value="Unassembled WGS sequence"/>
</dbReference>
<accession>A0A834TWI6</accession>
<keyword evidence="2" id="KW-1185">Reference proteome</keyword>
<dbReference type="EMBL" id="JAAIUW010000006">
    <property type="protein sequence ID" value="KAF7829254.1"/>
    <property type="molecule type" value="Genomic_DNA"/>
</dbReference>
<evidence type="ECO:0000313" key="1">
    <source>
        <dbReference type="EMBL" id="KAF7829254.1"/>
    </source>
</evidence>
<reference evidence="1" key="1">
    <citation type="submission" date="2020-09" db="EMBL/GenBank/DDBJ databases">
        <title>Genome-Enabled Discovery of Anthraquinone Biosynthesis in Senna tora.</title>
        <authorList>
            <person name="Kang S.-H."/>
            <person name="Pandey R.P."/>
            <person name="Lee C.-M."/>
            <person name="Sim J.-S."/>
            <person name="Jeong J.-T."/>
            <person name="Choi B.-S."/>
            <person name="Jung M."/>
            <person name="Ginzburg D."/>
            <person name="Zhao K."/>
            <person name="Won S.Y."/>
            <person name="Oh T.-J."/>
            <person name="Yu Y."/>
            <person name="Kim N.-H."/>
            <person name="Lee O.R."/>
            <person name="Lee T.-H."/>
            <person name="Bashyal P."/>
            <person name="Kim T.-S."/>
            <person name="Lee W.-H."/>
            <person name="Kawkins C."/>
            <person name="Kim C.-K."/>
            <person name="Kim J.S."/>
            <person name="Ahn B.O."/>
            <person name="Rhee S.Y."/>
            <person name="Sohng J.K."/>
        </authorList>
    </citation>
    <scope>NUCLEOTIDE SEQUENCE</scope>
    <source>
        <tissue evidence="1">Leaf</tissue>
    </source>
</reference>
<evidence type="ECO:0000313" key="2">
    <source>
        <dbReference type="Proteomes" id="UP000634136"/>
    </source>
</evidence>
<proteinExistence type="predicted"/>
<dbReference type="AlphaFoldDB" id="A0A834TWI6"/>
<gene>
    <name evidence="1" type="ORF">G2W53_020418</name>
</gene>
<name>A0A834TWI6_9FABA</name>